<comment type="caution">
    <text evidence="2">The sequence shown here is derived from an EMBL/GenBank/DDBJ whole genome shotgun (WGS) entry which is preliminary data.</text>
</comment>
<feature type="transmembrane region" description="Helical" evidence="1">
    <location>
        <begin position="40"/>
        <end position="61"/>
    </location>
</feature>
<keyword evidence="3" id="KW-1185">Reference proteome</keyword>
<proteinExistence type="predicted"/>
<protein>
    <submittedName>
        <fullName evidence="2">Uncharacterized protein</fullName>
    </submittedName>
</protein>
<organism evidence="2 3">
    <name type="scientific">Rhizoclosmatium globosum</name>
    <dbReference type="NCBI Taxonomy" id="329046"/>
    <lineage>
        <taxon>Eukaryota</taxon>
        <taxon>Fungi</taxon>
        <taxon>Fungi incertae sedis</taxon>
        <taxon>Chytridiomycota</taxon>
        <taxon>Chytridiomycota incertae sedis</taxon>
        <taxon>Chytridiomycetes</taxon>
        <taxon>Chytridiales</taxon>
        <taxon>Chytriomycetaceae</taxon>
        <taxon>Rhizoclosmatium</taxon>
    </lineage>
</organism>
<name>A0A1Y2CTU8_9FUNG</name>
<dbReference type="AlphaFoldDB" id="A0A1Y2CTU8"/>
<keyword evidence="1" id="KW-0812">Transmembrane</keyword>
<evidence type="ECO:0000313" key="3">
    <source>
        <dbReference type="Proteomes" id="UP000193642"/>
    </source>
</evidence>
<keyword evidence="1" id="KW-1133">Transmembrane helix</keyword>
<dbReference type="EMBL" id="MCGO01000007">
    <property type="protein sequence ID" value="ORY50264.1"/>
    <property type="molecule type" value="Genomic_DNA"/>
</dbReference>
<gene>
    <name evidence="2" type="ORF">BCR33DRAFT_525367</name>
</gene>
<evidence type="ECO:0000256" key="1">
    <source>
        <dbReference type="SAM" id="Phobius"/>
    </source>
</evidence>
<evidence type="ECO:0000313" key="2">
    <source>
        <dbReference type="EMBL" id="ORY50264.1"/>
    </source>
</evidence>
<dbReference type="Proteomes" id="UP000193642">
    <property type="component" value="Unassembled WGS sequence"/>
</dbReference>
<accession>A0A1Y2CTU8</accession>
<keyword evidence="1" id="KW-0472">Membrane</keyword>
<sequence>MGQLVVPLLQHDGMEEFELETLGKVSLLSLKTSASIERKLVVTLVASHVVFTSLFGCFFLSSSLNLVYQ</sequence>
<reference evidence="2 3" key="1">
    <citation type="submission" date="2016-07" db="EMBL/GenBank/DDBJ databases">
        <title>Pervasive Adenine N6-methylation of Active Genes in Fungi.</title>
        <authorList>
            <consortium name="DOE Joint Genome Institute"/>
            <person name="Mondo S.J."/>
            <person name="Dannebaum R.O."/>
            <person name="Kuo R.C."/>
            <person name="Labutti K."/>
            <person name="Haridas S."/>
            <person name="Kuo A."/>
            <person name="Salamov A."/>
            <person name="Ahrendt S.R."/>
            <person name="Lipzen A."/>
            <person name="Sullivan W."/>
            <person name="Andreopoulos W.B."/>
            <person name="Clum A."/>
            <person name="Lindquist E."/>
            <person name="Daum C."/>
            <person name="Ramamoorthy G.K."/>
            <person name="Gryganskyi A."/>
            <person name="Culley D."/>
            <person name="Magnuson J.K."/>
            <person name="James T.Y."/>
            <person name="O'Malley M.A."/>
            <person name="Stajich J.E."/>
            <person name="Spatafora J.W."/>
            <person name="Visel A."/>
            <person name="Grigoriev I.V."/>
        </authorList>
    </citation>
    <scope>NUCLEOTIDE SEQUENCE [LARGE SCALE GENOMIC DNA]</scope>
    <source>
        <strain evidence="2 3">JEL800</strain>
    </source>
</reference>